<dbReference type="GO" id="GO:0051146">
    <property type="term" value="P:striated muscle cell differentiation"/>
    <property type="evidence" value="ECO:0007669"/>
    <property type="project" value="TreeGrafter"/>
</dbReference>
<feature type="compositionally biased region" description="Polar residues" evidence="5">
    <location>
        <begin position="375"/>
        <end position="384"/>
    </location>
</feature>
<reference evidence="8" key="1">
    <citation type="submission" date="2022-03" db="EMBL/GenBank/DDBJ databases">
        <authorList>
            <person name="Martin C."/>
        </authorList>
    </citation>
    <scope>NUCLEOTIDE SEQUENCE</scope>
</reference>
<feature type="transmembrane region" description="Helical" evidence="6">
    <location>
        <begin position="141"/>
        <end position="161"/>
    </location>
</feature>
<dbReference type="Pfam" id="PF04831">
    <property type="entry name" value="POPDC1-3"/>
    <property type="match status" value="1"/>
</dbReference>
<organism evidence="8 9">
    <name type="scientific">Owenia fusiformis</name>
    <name type="common">Polychaete worm</name>
    <dbReference type="NCBI Taxonomy" id="6347"/>
    <lineage>
        <taxon>Eukaryota</taxon>
        <taxon>Metazoa</taxon>
        <taxon>Spiralia</taxon>
        <taxon>Lophotrochozoa</taxon>
        <taxon>Annelida</taxon>
        <taxon>Polychaeta</taxon>
        <taxon>Sedentaria</taxon>
        <taxon>Canalipalpata</taxon>
        <taxon>Sabellida</taxon>
        <taxon>Oweniida</taxon>
        <taxon>Oweniidae</taxon>
        <taxon>Owenia</taxon>
    </lineage>
</organism>
<keyword evidence="4 6" id="KW-0472">Membrane</keyword>
<dbReference type="InterPro" id="IPR055272">
    <property type="entry name" value="POPDC1-3_dom"/>
</dbReference>
<dbReference type="Proteomes" id="UP000749559">
    <property type="component" value="Unassembled WGS sequence"/>
</dbReference>
<dbReference type="PANTHER" id="PTHR12101:SF30">
    <property type="entry name" value="POPEYE DOMAIN-CONTAINING PROTEIN 3-LIKE PROTEIN"/>
    <property type="match status" value="1"/>
</dbReference>
<evidence type="ECO:0000256" key="1">
    <source>
        <dbReference type="ARBA" id="ARBA00004141"/>
    </source>
</evidence>
<protein>
    <recommendedName>
        <fullName evidence="7">POPDC1-3 domain-containing protein</fullName>
    </recommendedName>
</protein>
<keyword evidence="3 6" id="KW-1133">Transmembrane helix</keyword>
<dbReference type="GO" id="GO:0030552">
    <property type="term" value="F:cAMP binding"/>
    <property type="evidence" value="ECO:0007669"/>
    <property type="project" value="TreeGrafter"/>
</dbReference>
<dbReference type="GO" id="GO:0042383">
    <property type="term" value="C:sarcolemma"/>
    <property type="evidence" value="ECO:0007669"/>
    <property type="project" value="TreeGrafter"/>
</dbReference>
<evidence type="ECO:0000256" key="3">
    <source>
        <dbReference type="ARBA" id="ARBA00022989"/>
    </source>
</evidence>
<sequence length="440" mass="49632">MHVYAYIQTYIKEGLETDINIYIATGDWGLGTRGDRYINKYMYMHNIHTYIKEGLETDINIYIATGDWGLGTRVRINEKKQIAGNMNESELDGITQNTTNVTQDAVCYLGNWDGANHVVFQVAHGAMLVGYLSPDTTYGTLLMHIMLLIGYLVFSAWAWVILCAPDVFSWTFSFMVINGMQVLLTCYRMRPVKFPNDLDEVYKKLFGPLKVPRHIFKKLVSAEYATIMTLHAGEIYATQNVTKTDRLSLLMSGKVNVMSHGQCLHQVFEKEFMDSPEYEANCSTQGDEKFQVSIVAAEPCRYIFWQRSSLAYFCVKEPYVANILGLIIGRDITNKLYAMSDKMKTKQGGRLDLRHPCLTLGTKDGAEDTIIPSRLKNSNDQGYDSNGDEDTDEPECNWKGGVMFPNGKADLPQINVHKTDASYKSSLASLAATSPALRRH</sequence>
<accession>A0A8S4Q074</accession>
<dbReference type="GO" id="GO:0007507">
    <property type="term" value="P:heart development"/>
    <property type="evidence" value="ECO:0007669"/>
    <property type="project" value="TreeGrafter"/>
</dbReference>
<evidence type="ECO:0000313" key="9">
    <source>
        <dbReference type="Proteomes" id="UP000749559"/>
    </source>
</evidence>
<comment type="subcellular location">
    <subcellularLocation>
        <location evidence="1">Membrane</location>
        <topology evidence="1">Multi-pass membrane protein</topology>
    </subcellularLocation>
</comment>
<keyword evidence="2 6" id="KW-0812">Transmembrane</keyword>
<dbReference type="InterPro" id="IPR006916">
    <property type="entry name" value="POPDC1-3"/>
</dbReference>
<evidence type="ECO:0000256" key="5">
    <source>
        <dbReference type="SAM" id="MobiDB-lite"/>
    </source>
</evidence>
<evidence type="ECO:0000256" key="6">
    <source>
        <dbReference type="SAM" id="Phobius"/>
    </source>
</evidence>
<evidence type="ECO:0000256" key="2">
    <source>
        <dbReference type="ARBA" id="ARBA00022692"/>
    </source>
</evidence>
<proteinExistence type="predicted"/>
<name>A0A8S4Q074_OWEFU</name>
<feature type="region of interest" description="Disordered" evidence="5">
    <location>
        <begin position="372"/>
        <end position="394"/>
    </location>
</feature>
<keyword evidence="9" id="KW-1185">Reference proteome</keyword>
<dbReference type="OrthoDB" id="425611at2759"/>
<evidence type="ECO:0000259" key="7">
    <source>
        <dbReference type="Pfam" id="PF04831"/>
    </source>
</evidence>
<evidence type="ECO:0000313" key="8">
    <source>
        <dbReference type="EMBL" id="CAH1799983.1"/>
    </source>
</evidence>
<gene>
    <name evidence="8" type="ORF">OFUS_LOCUS23935</name>
</gene>
<comment type="caution">
    <text evidence="8">The sequence shown here is derived from an EMBL/GenBank/DDBJ whole genome shotgun (WGS) entry which is preliminary data.</text>
</comment>
<dbReference type="AlphaFoldDB" id="A0A8S4Q074"/>
<evidence type="ECO:0000256" key="4">
    <source>
        <dbReference type="ARBA" id="ARBA00023136"/>
    </source>
</evidence>
<feature type="transmembrane region" description="Helical" evidence="6">
    <location>
        <begin position="167"/>
        <end position="187"/>
    </location>
</feature>
<dbReference type="PANTHER" id="PTHR12101">
    <property type="entry name" value="POPEYE DOMAIN CONTAINING PROTEIN"/>
    <property type="match status" value="1"/>
</dbReference>
<dbReference type="GO" id="GO:0042391">
    <property type="term" value="P:regulation of membrane potential"/>
    <property type="evidence" value="ECO:0007669"/>
    <property type="project" value="TreeGrafter"/>
</dbReference>
<feature type="domain" description="POPDC1-3" evidence="7">
    <location>
        <begin position="116"/>
        <end position="342"/>
    </location>
</feature>
<dbReference type="EMBL" id="CAIIXF020000011">
    <property type="protein sequence ID" value="CAH1799983.1"/>
    <property type="molecule type" value="Genomic_DNA"/>
</dbReference>